<dbReference type="KEGG" id="rop:ROP_35690"/>
<name>C1B813_RHOOB</name>
<feature type="compositionally biased region" description="Basic and acidic residues" evidence="1">
    <location>
        <begin position="1"/>
        <end position="11"/>
    </location>
</feature>
<proteinExistence type="predicted"/>
<sequence>MPHRSMHDERLFGIPNGDHQRDEIGAEHMSVRRRCSSRNGIRCRSSKIPGQAPT</sequence>
<accession>C1B813</accession>
<dbReference type="EMBL" id="AP011115">
    <property type="protein sequence ID" value="BAH51816.1"/>
    <property type="molecule type" value="Genomic_DNA"/>
</dbReference>
<feature type="region of interest" description="Disordered" evidence="1">
    <location>
        <begin position="1"/>
        <end position="54"/>
    </location>
</feature>
<dbReference type="Proteomes" id="UP000002212">
    <property type="component" value="Chromosome"/>
</dbReference>
<dbReference type="HOGENOM" id="CLU_3047436_0_0_11"/>
<dbReference type="AlphaFoldDB" id="C1B813"/>
<feature type="compositionally biased region" description="Basic and acidic residues" evidence="1">
    <location>
        <begin position="18"/>
        <end position="30"/>
    </location>
</feature>
<protein>
    <submittedName>
        <fullName evidence="2">Uncharacterized protein</fullName>
    </submittedName>
</protein>
<evidence type="ECO:0000313" key="2">
    <source>
        <dbReference type="EMBL" id="BAH51816.1"/>
    </source>
</evidence>
<evidence type="ECO:0000256" key="1">
    <source>
        <dbReference type="SAM" id="MobiDB-lite"/>
    </source>
</evidence>
<dbReference type="PATRIC" id="fig|632772.20.peg.3739"/>
<reference evidence="2 3" key="1">
    <citation type="submission" date="2009-03" db="EMBL/GenBank/DDBJ databases">
        <title>Comparison of the complete genome sequences of Rhodococcus erythropolis PR4 and Rhodococcus opacus B4.</title>
        <authorList>
            <person name="Takarada H."/>
            <person name="Sekine M."/>
            <person name="Hosoyama A."/>
            <person name="Yamada R."/>
            <person name="Fujisawa T."/>
            <person name="Omata S."/>
            <person name="Shimizu A."/>
            <person name="Tsukatani N."/>
            <person name="Tanikawa S."/>
            <person name="Fujita N."/>
            <person name="Harayama S."/>
        </authorList>
    </citation>
    <scope>NUCLEOTIDE SEQUENCE [LARGE SCALE GENOMIC DNA]</scope>
    <source>
        <strain evidence="2 3">B4</strain>
    </source>
</reference>
<gene>
    <name evidence="2" type="ordered locus">ROP_35690</name>
</gene>
<evidence type="ECO:0000313" key="3">
    <source>
        <dbReference type="Proteomes" id="UP000002212"/>
    </source>
</evidence>
<organism evidence="2 3">
    <name type="scientific">Rhodococcus opacus (strain B4)</name>
    <dbReference type="NCBI Taxonomy" id="632772"/>
    <lineage>
        <taxon>Bacteria</taxon>
        <taxon>Bacillati</taxon>
        <taxon>Actinomycetota</taxon>
        <taxon>Actinomycetes</taxon>
        <taxon>Mycobacteriales</taxon>
        <taxon>Nocardiaceae</taxon>
        <taxon>Rhodococcus</taxon>
    </lineage>
</organism>